<organism evidence="1">
    <name type="scientific">marine sediment metagenome</name>
    <dbReference type="NCBI Taxonomy" id="412755"/>
    <lineage>
        <taxon>unclassified sequences</taxon>
        <taxon>metagenomes</taxon>
        <taxon>ecological metagenomes</taxon>
    </lineage>
</organism>
<comment type="caution">
    <text evidence="1">The sequence shown here is derived from an EMBL/GenBank/DDBJ whole genome shotgun (WGS) entry which is preliminary data.</text>
</comment>
<evidence type="ECO:0000313" key="1">
    <source>
        <dbReference type="EMBL" id="GAG32486.1"/>
    </source>
</evidence>
<proteinExistence type="predicted"/>
<protein>
    <submittedName>
        <fullName evidence="1">Uncharacterized protein</fullName>
    </submittedName>
</protein>
<gene>
    <name evidence="1" type="ORF">S01H1_64860</name>
</gene>
<accession>X0Y6K7</accession>
<dbReference type="AlphaFoldDB" id="X0Y6K7"/>
<dbReference type="EMBL" id="BARS01042780">
    <property type="protein sequence ID" value="GAG32486.1"/>
    <property type="molecule type" value="Genomic_DNA"/>
</dbReference>
<sequence>GDTLGAKTAATTAGVALNANDDTMVIIEIDASQLPDGSDWINLTTTSVSASIFQVTAILSGYRYQGESNITAIA</sequence>
<reference evidence="1" key="1">
    <citation type="journal article" date="2014" name="Front. Microbiol.">
        <title>High frequency of phylogenetically diverse reductive dehalogenase-homologous genes in deep subseafloor sedimentary metagenomes.</title>
        <authorList>
            <person name="Kawai M."/>
            <person name="Futagami T."/>
            <person name="Toyoda A."/>
            <person name="Takaki Y."/>
            <person name="Nishi S."/>
            <person name="Hori S."/>
            <person name="Arai W."/>
            <person name="Tsubouchi T."/>
            <person name="Morono Y."/>
            <person name="Uchiyama I."/>
            <person name="Ito T."/>
            <person name="Fujiyama A."/>
            <person name="Inagaki F."/>
            <person name="Takami H."/>
        </authorList>
    </citation>
    <scope>NUCLEOTIDE SEQUENCE</scope>
    <source>
        <strain evidence="1">Expedition CK06-06</strain>
    </source>
</reference>
<name>X0Y6K7_9ZZZZ</name>
<feature type="non-terminal residue" evidence="1">
    <location>
        <position position="1"/>
    </location>
</feature>